<evidence type="ECO:0000313" key="1">
    <source>
        <dbReference type="EMBL" id="KKL18426.1"/>
    </source>
</evidence>
<reference evidence="1" key="1">
    <citation type="journal article" date="2015" name="Nature">
        <title>Complex archaea that bridge the gap between prokaryotes and eukaryotes.</title>
        <authorList>
            <person name="Spang A."/>
            <person name="Saw J.H."/>
            <person name="Jorgensen S.L."/>
            <person name="Zaremba-Niedzwiedzka K."/>
            <person name="Martijn J."/>
            <person name="Lind A.E."/>
            <person name="van Eijk R."/>
            <person name="Schleper C."/>
            <person name="Guy L."/>
            <person name="Ettema T.J."/>
        </authorList>
    </citation>
    <scope>NUCLEOTIDE SEQUENCE</scope>
</reference>
<comment type="caution">
    <text evidence="1">The sequence shown here is derived from an EMBL/GenBank/DDBJ whole genome shotgun (WGS) entry which is preliminary data.</text>
</comment>
<sequence>MSQDQDQANNIASIHLDIAELLAQAEHDVHYDVDESVTVSSTAKILTASKYGNRSEAFITVEVAAVRWWTGDTPPTATVGHLLNVGDVIKLHSALDIQNIKFIRKDGADATLRCSYGH</sequence>
<proteinExistence type="predicted"/>
<organism evidence="1">
    <name type="scientific">marine sediment metagenome</name>
    <dbReference type="NCBI Taxonomy" id="412755"/>
    <lineage>
        <taxon>unclassified sequences</taxon>
        <taxon>metagenomes</taxon>
        <taxon>ecological metagenomes</taxon>
    </lineage>
</organism>
<name>A0A0F9DL71_9ZZZZ</name>
<dbReference type="AlphaFoldDB" id="A0A0F9DL71"/>
<dbReference type="EMBL" id="LAZR01038875">
    <property type="protein sequence ID" value="KKL18426.1"/>
    <property type="molecule type" value="Genomic_DNA"/>
</dbReference>
<protein>
    <submittedName>
        <fullName evidence="1">Uncharacterized protein</fullName>
    </submittedName>
</protein>
<accession>A0A0F9DL71</accession>
<gene>
    <name evidence="1" type="ORF">LCGC14_2475670</name>
</gene>